<evidence type="ECO:0000259" key="7">
    <source>
        <dbReference type="PROSITE" id="PS50885"/>
    </source>
</evidence>
<evidence type="ECO:0000256" key="5">
    <source>
        <dbReference type="SAM" id="Phobius"/>
    </source>
</evidence>
<keyword evidence="1" id="KW-0488">Methylation</keyword>
<dbReference type="EMBL" id="CP127363">
    <property type="protein sequence ID" value="WIY50438.1"/>
    <property type="molecule type" value="Genomic_DNA"/>
</dbReference>
<feature type="domain" description="HAMP" evidence="7">
    <location>
        <begin position="214"/>
        <end position="266"/>
    </location>
</feature>
<dbReference type="RefSeq" id="WP_011795082.1">
    <property type="nucleotide sequence ID" value="NZ_CP023687.1"/>
</dbReference>
<organism evidence="8 9">
    <name type="scientific">Paracidovorax citrulli</name>
    <name type="common">Acidovorax citrulli</name>
    <dbReference type="NCBI Taxonomy" id="80869"/>
    <lineage>
        <taxon>Bacteria</taxon>
        <taxon>Pseudomonadati</taxon>
        <taxon>Pseudomonadota</taxon>
        <taxon>Betaproteobacteria</taxon>
        <taxon>Burkholderiales</taxon>
        <taxon>Comamonadaceae</taxon>
        <taxon>Paracidovorax</taxon>
    </lineage>
</organism>
<dbReference type="InterPro" id="IPR003660">
    <property type="entry name" value="HAMP_dom"/>
</dbReference>
<dbReference type="InterPro" id="IPR004090">
    <property type="entry name" value="Chemotax_Me-accpt_rcpt"/>
</dbReference>
<evidence type="ECO:0000313" key="8">
    <source>
        <dbReference type="EMBL" id="WIY50438.1"/>
    </source>
</evidence>
<feature type="domain" description="Methyl-accepting transducer" evidence="6">
    <location>
        <begin position="271"/>
        <end position="500"/>
    </location>
</feature>
<dbReference type="CDD" id="cd06225">
    <property type="entry name" value="HAMP"/>
    <property type="match status" value="1"/>
</dbReference>
<dbReference type="PROSITE" id="PS50111">
    <property type="entry name" value="CHEMOTAXIS_TRANSDUC_2"/>
    <property type="match status" value="1"/>
</dbReference>
<feature type="region of interest" description="Disordered" evidence="4">
    <location>
        <begin position="282"/>
        <end position="306"/>
    </location>
</feature>
<evidence type="ECO:0000256" key="2">
    <source>
        <dbReference type="ARBA" id="ARBA00029447"/>
    </source>
</evidence>
<dbReference type="Pfam" id="PF00672">
    <property type="entry name" value="HAMP"/>
    <property type="match status" value="1"/>
</dbReference>
<gene>
    <name evidence="8" type="ORF">QRO08_07695</name>
</gene>
<accession>A0ABY9AV67</accession>
<dbReference type="InterPro" id="IPR051310">
    <property type="entry name" value="MCP_chemotaxis"/>
</dbReference>
<feature type="region of interest" description="Disordered" evidence="4">
    <location>
        <begin position="538"/>
        <end position="570"/>
    </location>
</feature>
<comment type="similarity">
    <text evidence="2">Belongs to the methyl-accepting chemotaxis (MCP) protein family.</text>
</comment>
<feature type="transmembrane region" description="Helical" evidence="5">
    <location>
        <begin position="12"/>
        <end position="31"/>
    </location>
</feature>
<proteinExistence type="inferred from homology"/>
<evidence type="ECO:0000256" key="1">
    <source>
        <dbReference type="ARBA" id="ARBA00022481"/>
    </source>
</evidence>
<dbReference type="SMART" id="SM00283">
    <property type="entry name" value="MA"/>
    <property type="match status" value="1"/>
</dbReference>
<dbReference type="CDD" id="cd19410">
    <property type="entry name" value="HK9-like_sensor"/>
    <property type="match status" value="1"/>
</dbReference>
<keyword evidence="5" id="KW-0812">Transmembrane</keyword>
<keyword evidence="5" id="KW-0472">Membrane</keyword>
<dbReference type="InterPro" id="IPR007891">
    <property type="entry name" value="CHASE3"/>
</dbReference>
<reference evidence="8 9" key="1">
    <citation type="submission" date="2023-06" db="EMBL/GenBank/DDBJ databases">
        <authorList>
            <person name="Ham H."/>
            <person name="Park D.S."/>
        </authorList>
    </citation>
    <scope>NUCLEOTIDE SEQUENCE [LARGE SCALE GENOMIC DNA]</scope>
    <source>
        <strain evidence="8 9">KACC 17005</strain>
    </source>
</reference>
<feature type="compositionally biased region" description="Low complexity" evidence="4">
    <location>
        <begin position="538"/>
        <end position="553"/>
    </location>
</feature>
<feature type="compositionally biased region" description="Polar residues" evidence="4">
    <location>
        <begin position="282"/>
        <end position="298"/>
    </location>
</feature>
<keyword evidence="3" id="KW-0807">Transducer</keyword>
<dbReference type="Pfam" id="PF05227">
    <property type="entry name" value="CHASE3"/>
    <property type="match status" value="1"/>
</dbReference>
<dbReference type="CDD" id="cd11386">
    <property type="entry name" value="MCP_signal"/>
    <property type="match status" value="1"/>
</dbReference>
<dbReference type="PANTHER" id="PTHR43531">
    <property type="entry name" value="PROTEIN ICFG"/>
    <property type="match status" value="1"/>
</dbReference>
<evidence type="ECO:0000259" key="6">
    <source>
        <dbReference type="PROSITE" id="PS50111"/>
    </source>
</evidence>
<keyword evidence="9" id="KW-1185">Reference proteome</keyword>
<dbReference type="SUPFAM" id="SSF58104">
    <property type="entry name" value="Methyl-accepting chemotaxis protein (MCP) signaling domain"/>
    <property type="match status" value="1"/>
</dbReference>
<evidence type="ECO:0000256" key="3">
    <source>
        <dbReference type="PROSITE-ProRule" id="PRU00284"/>
    </source>
</evidence>
<dbReference type="SMART" id="SM00304">
    <property type="entry name" value="HAMP"/>
    <property type="match status" value="1"/>
</dbReference>
<keyword evidence="5" id="KW-1133">Transmembrane helix</keyword>
<evidence type="ECO:0000313" key="9">
    <source>
        <dbReference type="Proteomes" id="UP001242732"/>
    </source>
</evidence>
<evidence type="ECO:0000256" key="4">
    <source>
        <dbReference type="SAM" id="MobiDB-lite"/>
    </source>
</evidence>
<sequence length="598" mass="62911">MNISHWPLGRRLALAFGGVIAIFLVVIGVAIQSQNHIKAASGMNIHTYRVLEEARRMLLGVVNMETGARGYLLSGDAAFLDPWNQGREAFESAWQSLRSLTADNPEQQKRLDVLRARQADFAAVMQSLQDMRRDVDAGKVTMEAFVSEFGKARDKAAMDDFRTMQTEFSKAERDLLDVRLADAEDARATALAAEVGGTALAVVVALLLSLWVTRSITRPIARAVEVARAVAAGDLTQRIEVHARDEVGLLLESLRDMNTALATVVSRVRQGSESVASASMQIAQGNSDLSSRTESQASALEETAASMEELGSTVAQNADNARQANQLAQAASGVAEQGGAVVSQVVDTMKGISESSRRISDIINVIDGIAFQTNILALNAAVEAARAGEQGRGFAVVAGEVRSLAQRSAGAAKEIKELITASVERVEDGAQLADRAGSTMTEVVGSIRRVTDIMGEISAASSEQSAGVAQVGEAVTQMDQTTQQNAALVEEMAAAASSLRSQAQDLVQAVSVFRLASDTPRAEPVEVTAPTAVTVAPAPSPAPAVAAPRPSMPARRKSPAKMPSPARTPSLRPAAAGAGFMAVPAMAAQGGQGDWESF</sequence>
<dbReference type="PROSITE" id="PS50885">
    <property type="entry name" value="HAMP"/>
    <property type="match status" value="1"/>
</dbReference>
<dbReference type="PANTHER" id="PTHR43531:SF14">
    <property type="entry name" value="METHYL-ACCEPTING CHEMOTAXIS PROTEIN I-RELATED"/>
    <property type="match status" value="1"/>
</dbReference>
<dbReference type="Pfam" id="PF00015">
    <property type="entry name" value="MCPsignal"/>
    <property type="match status" value="1"/>
</dbReference>
<dbReference type="PRINTS" id="PR00260">
    <property type="entry name" value="CHEMTRNSDUCR"/>
</dbReference>
<dbReference type="Gene3D" id="1.10.287.950">
    <property type="entry name" value="Methyl-accepting chemotaxis protein"/>
    <property type="match status" value="1"/>
</dbReference>
<name>A0ABY9AV67_PARCI</name>
<protein>
    <submittedName>
        <fullName evidence="8">Methyl-accepting chemotaxis protein</fullName>
    </submittedName>
</protein>
<dbReference type="Proteomes" id="UP001242732">
    <property type="component" value="Chromosome"/>
</dbReference>
<dbReference type="InterPro" id="IPR004089">
    <property type="entry name" value="MCPsignal_dom"/>
</dbReference>